<feature type="compositionally biased region" description="Basic and acidic residues" evidence="1">
    <location>
        <begin position="214"/>
        <end position="233"/>
    </location>
</feature>
<keyword evidence="3" id="KW-0012">Acyltransferase</keyword>
<dbReference type="InterPro" id="IPR000905">
    <property type="entry name" value="Gcp-like_dom"/>
</dbReference>
<dbReference type="Pfam" id="PF00814">
    <property type="entry name" value="TsaD"/>
    <property type="match status" value="1"/>
</dbReference>
<gene>
    <name evidence="3" type="primary">tsaB</name>
    <name evidence="3" type="ORF">WMO14_09615</name>
</gene>
<dbReference type="RefSeq" id="WP_022503038.1">
    <property type="nucleotide sequence ID" value="NZ_DAWDAH010000015.1"/>
</dbReference>
<accession>A0ABV1BZ23</accession>
<keyword evidence="4" id="KW-1185">Reference proteome</keyword>
<dbReference type="SUPFAM" id="SSF53067">
    <property type="entry name" value="Actin-like ATPase domain"/>
    <property type="match status" value="2"/>
</dbReference>
<dbReference type="PANTHER" id="PTHR11735:SF11">
    <property type="entry name" value="TRNA THREONYLCARBAMOYLADENOSINE BIOSYNTHESIS PROTEIN TSAB"/>
    <property type="match status" value="1"/>
</dbReference>
<reference evidence="3 4" key="1">
    <citation type="submission" date="2024-03" db="EMBL/GenBank/DDBJ databases">
        <title>Human intestinal bacterial collection.</title>
        <authorList>
            <person name="Pauvert C."/>
            <person name="Hitch T.C.A."/>
            <person name="Clavel T."/>
        </authorList>
    </citation>
    <scope>NUCLEOTIDE SEQUENCE [LARGE SCALE GENOMIC DNA]</scope>
    <source>
        <strain evidence="3 4">CLA-AA-H255</strain>
    </source>
</reference>
<dbReference type="Proteomes" id="UP001442364">
    <property type="component" value="Unassembled WGS sequence"/>
</dbReference>
<evidence type="ECO:0000259" key="2">
    <source>
        <dbReference type="Pfam" id="PF00814"/>
    </source>
</evidence>
<dbReference type="Gene3D" id="3.30.420.40">
    <property type="match status" value="2"/>
</dbReference>
<sequence>MKVLAIESSAVTASVAIMTEDTLIAEYTINYKKTHSQTLLPMIDEICRMTENNAADCDIIAVSNGPGSFTGLRIGAATGKGLALALDKPMVAVPTLEAMAYNFYGDDRIICPVMDARRAHLYSGLYRFENGKLITVHEQCLISYGELAGILNEVKEKVVFVGDGIAAAKDYFKDNLTCNYTFSPAGLRTQRASSVALAAIDMANEGKTIGSDMLKPDYLRPSQAEREHSGKRA</sequence>
<organism evidence="3 4">
    <name type="scientific">[Lactobacillus] rogosae</name>
    <dbReference type="NCBI Taxonomy" id="706562"/>
    <lineage>
        <taxon>Bacteria</taxon>
        <taxon>Bacillati</taxon>
        <taxon>Bacillota</taxon>
        <taxon>Clostridia</taxon>
        <taxon>Lachnospirales</taxon>
        <taxon>Lachnospiraceae</taxon>
        <taxon>Lachnospira</taxon>
    </lineage>
</organism>
<dbReference type="EMBL" id="JBBMER010000007">
    <property type="protein sequence ID" value="MEQ2380134.1"/>
    <property type="molecule type" value="Genomic_DNA"/>
</dbReference>
<evidence type="ECO:0000256" key="1">
    <source>
        <dbReference type="SAM" id="MobiDB-lite"/>
    </source>
</evidence>
<dbReference type="NCBIfam" id="TIGR03725">
    <property type="entry name" value="T6A_YeaZ"/>
    <property type="match status" value="1"/>
</dbReference>
<dbReference type="CDD" id="cd24032">
    <property type="entry name" value="ASKHA_NBD_TsaB"/>
    <property type="match status" value="1"/>
</dbReference>
<evidence type="ECO:0000313" key="3">
    <source>
        <dbReference type="EMBL" id="MEQ2380134.1"/>
    </source>
</evidence>
<name>A0ABV1BZ23_9FIRM</name>
<feature type="region of interest" description="Disordered" evidence="1">
    <location>
        <begin position="212"/>
        <end position="233"/>
    </location>
</feature>
<dbReference type="EC" id="2.3.1.234" evidence="3"/>
<dbReference type="PANTHER" id="PTHR11735">
    <property type="entry name" value="TRNA N6-ADENOSINE THREONYLCARBAMOYLTRANSFERASE"/>
    <property type="match status" value="1"/>
</dbReference>
<feature type="domain" description="Gcp-like" evidence="2">
    <location>
        <begin position="23"/>
        <end position="225"/>
    </location>
</feature>
<protein>
    <submittedName>
        <fullName evidence="3">tRNA (Adenosine(37)-N6)-threonylcarbamoyltransferase complex dimerization subunit type 1 TsaB</fullName>
        <ecNumber evidence="3">2.3.1.234</ecNumber>
    </submittedName>
</protein>
<dbReference type="GO" id="GO:0061711">
    <property type="term" value="F:tRNA N(6)-L-threonylcarbamoyladenine synthase activity"/>
    <property type="evidence" value="ECO:0007669"/>
    <property type="project" value="UniProtKB-EC"/>
</dbReference>
<dbReference type="InterPro" id="IPR043129">
    <property type="entry name" value="ATPase_NBD"/>
</dbReference>
<dbReference type="InterPro" id="IPR022496">
    <property type="entry name" value="T6A_TsaB"/>
</dbReference>
<proteinExistence type="predicted"/>
<keyword evidence="3" id="KW-0808">Transferase</keyword>
<comment type="caution">
    <text evidence="3">The sequence shown here is derived from an EMBL/GenBank/DDBJ whole genome shotgun (WGS) entry which is preliminary data.</text>
</comment>
<evidence type="ECO:0000313" key="4">
    <source>
        <dbReference type="Proteomes" id="UP001442364"/>
    </source>
</evidence>